<name>A0ABN1IXT2_9GAMM</name>
<dbReference type="SUPFAM" id="SSF51126">
    <property type="entry name" value="Pectin lyase-like"/>
    <property type="match status" value="1"/>
</dbReference>
<sequence length="466" mass="46196">MTPTRFAPSIARRRKPLAACFATLFALAAPDAIASTWVVNSCADHGSNTLRDVVTNVAQSGDTVDLSQLSCSLISLNTGAITITQTSLDLQGPPHSHITISGKYNGTKENDRIFNHTGTGTVGFHYLDIVFGNLAPASGSAYGGGCIYSKGSVVLTGTQVLSCAAKAPTGLVGYGGGVFAKGDLIALNSVISGNTVSGSVGGTGGGAAAHGKLTLANSTVSGNSAASFTGGAFARGGALILDSTVSGNTAPTIGGLYVAASSATDALEITDSTISGNVASGSSGAFSGVVGGVISYVPTTVQNSTIAFNTAVGTSTPGGHYAPGLALSANTQSPASIAVNLQSSILSNNTYGTSEADFSIAQKPGHTFTITSANSLVRASIGPQPAPTVSTACPLLGPLRDNGGLTQTHALMSRSPAIDAGNNAAGLTGDQRGAAFPRVSGAAADIGAYEVQQADIIFNNGFDGCP</sequence>
<dbReference type="InterPro" id="IPR059226">
    <property type="entry name" value="Choice_anch_Q_dom"/>
</dbReference>
<dbReference type="Proteomes" id="UP001501523">
    <property type="component" value="Unassembled WGS sequence"/>
</dbReference>
<feature type="chain" id="PRO_5045629458" description="CSLREA domain-containing protein" evidence="1">
    <location>
        <begin position="29"/>
        <end position="466"/>
    </location>
</feature>
<proteinExistence type="predicted"/>
<dbReference type="RefSeq" id="WP_343793616.1">
    <property type="nucleotide sequence ID" value="NZ_BAAAEU010000025.1"/>
</dbReference>
<gene>
    <name evidence="2" type="ORF">GCM10009105_35180</name>
</gene>
<organism evidence="2 3">
    <name type="scientific">Dokdonella soli</name>
    <dbReference type="NCBI Taxonomy" id="529810"/>
    <lineage>
        <taxon>Bacteria</taxon>
        <taxon>Pseudomonadati</taxon>
        <taxon>Pseudomonadota</taxon>
        <taxon>Gammaproteobacteria</taxon>
        <taxon>Lysobacterales</taxon>
        <taxon>Rhodanobacteraceae</taxon>
        <taxon>Dokdonella</taxon>
    </lineage>
</organism>
<evidence type="ECO:0000313" key="3">
    <source>
        <dbReference type="Proteomes" id="UP001501523"/>
    </source>
</evidence>
<accession>A0ABN1IXT2</accession>
<evidence type="ECO:0000313" key="2">
    <source>
        <dbReference type="EMBL" id="GAA0723285.1"/>
    </source>
</evidence>
<protein>
    <recommendedName>
        <fullName evidence="4">CSLREA domain-containing protein</fullName>
    </recommendedName>
</protein>
<dbReference type="EMBL" id="BAAAEU010000025">
    <property type="protein sequence ID" value="GAA0723285.1"/>
    <property type="molecule type" value="Genomic_DNA"/>
</dbReference>
<evidence type="ECO:0008006" key="4">
    <source>
        <dbReference type="Google" id="ProtNLM"/>
    </source>
</evidence>
<dbReference type="InterPro" id="IPR011050">
    <property type="entry name" value="Pectin_lyase_fold/virulence"/>
</dbReference>
<reference evidence="2 3" key="1">
    <citation type="journal article" date="2019" name="Int. J. Syst. Evol. Microbiol.">
        <title>The Global Catalogue of Microorganisms (GCM) 10K type strain sequencing project: providing services to taxonomists for standard genome sequencing and annotation.</title>
        <authorList>
            <consortium name="The Broad Institute Genomics Platform"/>
            <consortium name="The Broad Institute Genome Sequencing Center for Infectious Disease"/>
            <person name="Wu L."/>
            <person name="Ma J."/>
        </authorList>
    </citation>
    <scope>NUCLEOTIDE SEQUENCE [LARGE SCALE GENOMIC DNA]</scope>
    <source>
        <strain evidence="2 3">JCM 15421</strain>
    </source>
</reference>
<evidence type="ECO:0000256" key="1">
    <source>
        <dbReference type="SAM" id="SignalP"/>
    </source>
</evidence>
<feature type="signal peptide" evidence="1">
    <location>
        <begin position="1"/>
        <end position="28"/>
    </location>
</feature>
<keyword evidence="1" id="KW-0732">Signal</keyword>
<keyword evidence="3" id="KW-1185">Reference proteome</keyword>
<dbReference type="NCBIfam" id="NF041518">
    <property type="entry name" value="choice_anch_Q"/>
    <property type="match status" value="1"/>
</dbReference>
<comment type="caution">
    <text evidence="2">The sequence shown here is derived from an EMBL/GenBank/DDBJ whole genome shotgun (WGS) entry which is preliminary data.</text>
</comment>